<protein>
    <submittedName>
        <fullName evidence="9">TRAP transporter large permease</fullName>
    </submittedName>
</protein>
<dbReference type="InterPro" id="IPR010656">
    <property type="entry name" value="DctM"/>
</dbReference>
<comment type="subcellular location">
    <subcellularLocation>
        <location evidence="1">Cell inner membrane</location>
        <topology evidence="1">Multi-pass membrane protein</topology>
    </subcellularLocation>
</comment>
<dbReference type="RefSeq" id="WP_273841555.1">
    <property type="nucleotide sequence ID" value="NZ_JAQQWT010000004.1"/>
</dbReference>
<evidence type="ECO:0000256" key="7">
    <source>
        <dbReference type="SAM" id="Phobius"/>
    </source>
</evidence>
<evidence type="ECO:0000256" key="4">
    <source>
        <dbReference type="ARBA" id="ARBA00022692"/>
    </source>
</evidence>
<dbReference type="EMBL" id="JBHLTR010000013">
    <property type="protein sequence ID" value="MFC0559462.1"/>
    <property type="molecule type" value="Genomic_DNA"/>
</dbReference>
<evidence type="ECO:0000256" key="2">
    <source>
        <dbReference type="ARBA" id="ARBA00022475"/>
    </source>
</evidence>
<evidence type="ECO:0000313" key="10">
    <source>
        <dbReference type="Proteomes" id="UP001589833"/>
    </source>
</evidence>
<dbReference type="Proteomes" id="UP001589833">
    <property type="component" value="Unassembled WGS sequence"/>
</dbReference>
<accession>A0ABV6NGT8</accession>
<keyword evidence="4 7" id="KW-0812">Transmembrane</keyword>
<keyword evidence="5 7" id="KW-1133">Transmembrane helix</keyword>
<evidence type="ECO:0000256" key="1">
    <source>
        <dbReference type="ARBA" id="ARBA00004429"/>
    </source>
</evidence>
<evidence type="ECO:0000256" key="5">
    <source>
        <dbReference type="ARBA" id="ARBA00022989"/>
    </source>
</evidence>
<keyword evidence="10" id="KW-1185">Reference proteome</keyword>
<dbReference type="PANTHER" id="PTHR33362">
    <property type="entry name" value="SIALIC ACID TRAP TRANSPORTER PERMEASE PROTEIN SIAT-RELATED"/>
    <property type="match status" value="1"/>
</dbReference>
<name>A0ABV6NGT8_9BACI</name>
<comment type="caution">
    <text evidence="9">The sequence shown here is derived from an EMBL/GenBank/DDBJ whole genome shotgun (WGS) entry which is preliminary data.</text>
</comment>
<evidence type="ECO:0000259" key="8">
    <source>
        <dbReference type="Pfam" id="PF06808"/>
    </source>
</evidence>
<feature type="domain" description="TRAP C4-dicarboxylate transport system permease DctM subunit" evidence="8">
    <location>
        <begin position="6"/>
        <end position="415"/>
    </location>
</feature>
<feature type="transmembrane region" description="Helical" evidence="7">
    <location>
        <begin position="239"/>
        <end position="255"/>
    </location>
</feature>
<proteinExistence type="predicted"/>
<feature type="transmembrane region" description="Helical" evidence="7">
    <location>
        <begin position="170"/>
        <end position="193"/>
    </location>
</feature>
<keyword evidence="3" id="KW-0997">Cell inner membrane</keyword>
<dbReference type="NCBIfam" id="TIGR00786">
    <property type="entry name" value="dctM"/>
    <property type="match status" value="1"/>
</dbReference>
<keyword evidence="6 7" id="KW-0472">Membrane</keyword>
<feature type="transmembrane region" description="Helical" evidence="7">
    <location>
        <begin position="47"/>
        <end position="65"/>
    </location>
</feature>
<feature type="transmembrane region" description="Helical" evidence="7">
    <location>
        <begin position="355"/>
        <end position="383"/>
    </location>
</feature>
<dbReference type="PIRSF" id="PIRSF006066">
    <property type="entry name" value="HI0050"/>
    <property type="match status" value="1"/>
</dbReference>
<keyword evidence="2" id="KW-1003">Cell membrane</keyword>
<feature type="transmembrane region" description="Helical" evidence="7">
    <location>
        <begin position="395"/>
        <end position="419"/>
    </location>
</feature>
<feature type="transmembrane region" description="Helical" evidence="7">
    <location>
        <begin position="134"/>
        <end position="158"/>
    </location>
</feature>
<evidence type="ECO:0000256" key="3">
    <source>
        <dbReference type="ARBA" id="ARBA00022519"/>
    </source>
</evidence>
<evidence type="ECO:0000256" key="6">
    <source>
        <dbReference type="ARBA" id="ARBA00023136"/>
    </source>
</evidence>
<organism evidence="9 10">
    <name type="scientific">Halalkalibacter alkalisediminis</name>
    <dbReference type="NCBI Taxonomy" id="935616"/>
    <lineage>
        <taxon>Bacteria</taxon>
        <taxon>Bacillati</taxon>
        <taxon>Bacillota</taxon>
        <taxon>Bacilli</taxon>
        <taxon>Bacillales</taxon>
        <taxon>Bacillaceae</taxon>
        <taxon>Halalkalibacter</taxon>
    </lineage>
</organism>
<feature type="transmembrane region" description="Helical" evidence="7">
    <location>
        <begin position="101"/>
        <end position="122"/>
    </location>
</feature>
<dbReference type="InterPro" id="IPR004681">
    <property type="entry name" value="TRAP_DctM"/>
</dbReference>
<gene>
    <name evidence="9" type="ORF">ACFFH4_10415</name>
</gene>
<reference evidence="9 10" key="1">
    <citation type="submission" date="2024-09" db="EMBL/GenBank/DDBJ databases">
        <authorList>
            <person name="Sun Q."/>
            <person name="Mori K."/>
        </authorList>
    </citation>
    <scope>NUCLEOTIDE SEQUENCE [LARGE SCALE GENOMIC DNA]</scope>
    <source>
        <strain evidence="9 10">NCAIM B.02301</strain>
    </source>
</reference>
<feature type="transmembrane region" description="Helical" evidence="7">
    <location>
        <begin position="213"/>
        <end position="233"/>
    </location>
</feature>
<evidence type="ECO:0000313" key="9">
    <source>
        <dbReference type="EMBL" id="MFC0559462.1"/>
    </source>
</evidence>
<dbReference type="Pfam" id="PF06808">
    <property type="entry name" value="DctM"/>
    <property type="match status" value="1"/>
</dbReference>
<feature type="transmembrane region" description="Helical" evidence="7">
    <location>
        <begin position="267"/>
        <end position="292"/>
    </location>
</feature>
<feature type="transmembrane region" description="Helical" evidence="7">
    <location>
        <begin position="312"/>
        <end position="343"/>
    </location>
</feature>
<sequence length="424" mass="45457">MLLALFVFIILLLLRIPIAIVLGITSVSYIVISGSLGLLQTVPQRLYSGLESYGLLAIPLFMLAGELMNSGGITKRLVRFAKVLFGHYRAGLAYVNVVANMFLASIIGSATAQIAMMSKVMVPAMEEEGYKRSFASATTAAAALLGPIIPPSMLFIIYGVQSGTSIGTMFLAGIMPGILLGVSFILVIMYIGYKHQLPRSEKEPLKNVFEASFKIIPALLVPGIIIIGIISGVFTPTESAAIACLLGIIVGFFFYKDLKIKNIPDILVNTAMTTATVTLLIAMANIFGWVLTFEGIPQMLAKAMTGLTDSPLIFLLLTNLLLLLIGTVIDGIAALIIIVPIYLPMIAMYGIDPIHFGIIICINLTIGLLTPPVGAGLFIASSIGQVKIEALTKSIFPFLVASFVVLIIITVWPEIVLWIPNLAR</sequence>
<dbReference type="PANTHER" id="PTHR33362:SF2">
    <property type="entry name" value="TRAP TRANSPORTER LARGE PERMEASE PROTEIN"/>
    <property type="match status" value="1"/>
</dbReference>